<dbReference type="UniPathway" id="UPA00219"/>
<dbReference type="InterPro" id="IPR005750">
    <property type="entry name" value="UDP_GlcNAc_COvinyl_MurA"/>
</dbReference>
<dbReference type="NCBIfam" id="NF006873">
    <property type="entry name" value="PRK09369.1"/>
    <property type="match status" value="1"/>
</dbReference>
<evidence type="ECO:0000256" key="3">
    <source>
        <dbReference type="ARBA" id="ARBA00022490"/>
    </source>
</evidence>
<dbReference type="Proteomes" id="UP000320048">
    <property type="component" value="Unassembled WGS sequence"/>
</dbReference>
<evidence type="ECO:0000256" key="11">
    <source>
        <dbReference type="ARBA" id="ARBA00047527"/>
    </source>
</evidence>
<comment type="subcellular location">
    <subcellularLocation>
        <location evidence="1 12">Cytoplasm</location>
    </subcellularLocation>
</comment>
<keyword evidence="12" id="KW-0670">Pyruvate</keyword>
<dbReference type="GO" id="GO:0009252">
    <property type="term" value="P:peptidoglycan biosynthetic process"/>
    <property type="evidence" value="ECO:0007669"/>
    <property type="project" value="UniProtKB-UniRule"/>
</dbReference>
<comment type="similarity">
    <text evidence="10 12">Belongs to the EPSP synthase family. MurA subfamily.</text>
</comment>
<proteinExistence type="inferred from homology"/>
<comment type="catalytic activity">
    <reaction evidence="11 12">
        <text>phosphoenolpyruvate + UDP-N-acetyl-alpha-D-glucosamine = UDP-N-acetyl-3-O-(1-carboxyvinyl)-alpha-D-glucosamine + phosphate</text>
        <dbReference type="Rhea" id="RHEA:18681"/>
        <dbReference type="ChEBI" id="CHEBI:43474"/>
        <dbReference type="ChEBI" id="CHEBI:57705"/>
        <dbReference type="ChEBI" id="CHEBI:58702"/>
        <dbReference type="ChEBI" id="CHEBI:68483"/>
        <dbReference type="EC" id="2.5.1.7"/>
    </reaction>
</comment>
<dbReference type="PANTHER" id="PTHR43783:SF1">
    <property type="entry name" value="UDP-N-ACETYLGLUCOSAMINE 1-CARBOXYVINYLTRANSFERASE"/>
    <property type="match status" value="1"/>
</dbReference>
<keyword evidence="6 12" id="KW-0133">Cell shape</keyword>
<dbReference type="CDD" id="cd01555">
    <property type="entry name" value="UdpNAET"/>
    <property type="match status" value="1"/>
</dbReference>
<comment type="function">
    <text evidence="12">Cell wall formation. Adds enolpyruvyl to UDP-N-acetylglucosamine.</text>
</comment>
<keyword evidence="5 12" id="KW-0808">Transferase</keyword>
<evidence type="ECO:0000259" key="13">
    <source>
        <dbReference type="Pfam" id="PF00275"/>
    </source>
</evidence>
<evidence type="ECO:0000256" key="12">
    <source>
        <dbReference type="HAMAP-Rule" id="MF_00111"/>
    </source>
</evidence>
<evidence type="ECO:0000256" key="7">
    <source>
        <dbReference type="ARBA" id="ARBA00022984"/>
    </source>
</evidence>
<evidence type="ECO:0000256" key="2">
    <source>
        <dbReference type="ARBA" id="ARBA00004752"/>
    </source>
</evidence>
<dbReference type="PANTHER" id="PTHR43783">
    <property type="entry name" value="UDP-N-ACETYLGLUCOSAMINE 1-CARBOXYVINYLTRANSFERASE"/>
    <property type="match status" value="1"/>
</dbReference>
<comment type="caution">
    <text evidence="14">The sequence shown here is derived from an EMBL/GenBank/DDBJ whole genome shotgun (WGS) entry which is preliminary data.</text>
</comment>
<evidence type="ECO:0000313" key="14">
    <source>
        <dbReference type="EMBL" id="TMI78998.1"/>
    </source>
</evidence>
<dbReference type="GO" id="GO:0005737">
    <property type="term" value="C:cytoplasm"/>
    <property type="evidence" value="ECO:0007669"/>
    <property type="project" value="UniProtKB-SubCell"/>
</dbReference>
<keyword evidence="8 12" id="KW-0131">Cell cycle</keyword>
<evidence type="ECO:0000256" key="1">
    <source>
        <dbReference type="ARBA" id="ARBA00004496"/>
    </source>
</evidence>
<name>A0A537J612_9BACT</name>
<keyword evidence="4 12" id="KW-0132">Cell division</keyword>
<feature type="binding site" evidence="12">
    <location>
        <begin position="28"/>
        <end position="29"/>
    </location>
    <ligand>
        <name>phosphoenolpyruvate</name>
        <dbReference type="ChEBI" id="CHEBI:58702"/>
    </ligand>
</feature>
<feature type="domain" description="Enolpyruvate transferase" evidence="13">
    <location>
        <begin position="13"/>
        <end position="412"/>
    </location>
</feature>
<feature type="active site" description="Proton donor" evidence="12">
    <location>
        <position position="123"/>
    </location>
</feature>
<reference evidence="14 15" key="1">
    <citation type="journal article" date="2019" name="Nat. Microbiol.">
        <title>Mediterranean grassland soil C-N compound turnover is dependent on rainfall and depth, and is mediated by genomically divergent microorganisms.</title>
        <authorList>
            <person name="Diamond S."/>
            <person name="Andeer P.F."/>
            <person name="Li Z."/>
            <person name="Crits-Christoph A."/>
            <person name="Burstein D."/>
            <person name="Anantharaman K."/>
            <person name="Lane K.R."/>
            <person name="Thomas B.C."/>
            <person name="Pan C."/>
            <person name="Northen T.R."/>
            <person name="Banfield J.F."/>
        </authorList>
    </citation>
    <scope>NUCLEOTIDE SEQUENCE [LARGE SCALE GENOMIC DNA]</scope>
    <source>
        <strain evidence="14">NP_7</strain>
    </source>
</reference>
<evidence type="ECO:0000256" key="10">
    <source>
        <dbReference type="ARBA" id="ARBA00038367"/>
    </source>
</evidence>
<dbReference type="GO" id="GO:0071555">
    <property type="term" value="P:cell wall organization"/>
    <property type="evidence" value="ECO:0007669"/>
    <property type="project" value="UniProtKB-KW"/>
</dbReference>
<comment type="pathway">
    <text evidence="2 12">Cell wall biogenesis; peptidoglycan biosynthesis.</text>
</comment>
<evidence type="ECO:0000256" key="8">
    <source>
        <dbReference type="ARBA" id="ARBA00023306"/>
    </source>
</evidence>
<evidence type="ECO:0000256" key="5">
    <source>
        <dbReference type="ARBA" id="ARBA00022679"/>
    </source>
</evidence>
<dbReference type="GO" id="GO:0051301">
    <property type="term" value="P:cell division"/>
    <property type="evidence" value="ECO:0007669"/>
    <property type="project" value="UniProtKB-KW"/>
</dbReference>
<dbReference type="InterPro" id="IPR013792">
    <property type="entry name" value="RNA3'P_cycl/enolpyr_Trfase_a/b"/>
</dbReference>
<keyword evidence="9 12" id="KW-0961">Cell wall biogenesis/degradation</keyword>
<comment type="caution">
    <text evidence="12">Lacks conserved residue(s) required for the propagation of feature annotation.</text>
</comment>
<dbReference type="AlphaFoldDB" id="A0A537J612"/>
<gene>
    <name evidence="12 14" type="primary">murA</name>
    <name evidence="14" type="ORF">E6H04_11390</name>
</gene>
<sequence length="424" mass="44886">MATNRGTDKLLISGGARLQGRLRVAGAKNSSLAVIAAAALAPDRSVLENVPLCRDVLTMLEILRALGVQAEFTAPGRLELDARQLTDHVAPYELCRQMRASIYVAGMLLARVGRAQVPLPGGCVIGSRPVDFHIRGFETLGAQVVTQHGFLKAYGPRLTAASYYVPRSSVGTTINLMLAASRTPGATVLQNAAREPEIVDTAVFLSLMGARVRGAGTSTITVEGTPSLRGATYSIIPDRIEAGTYLIAAAATHGDVLIEDLISEHVTALLAKLTEAGVAVASEPTGVRVRADADLRPVDVDTAPYPGFATDLHPQFAAMLAVAAGRSSVRETIFESRFGYVDELRRMGADIRVEGDRVIIAGVPHLSGAPVEAMDLRAGAALVVAGLEARGETQITRLESIDRGYEGLDQKLRALGARIERRPA</sequence>
<evidence type="ECO:0000256" key="9">
    <source>
        <dbReference type="ARBA" id="ARBA00023316"/>
    </source>
</evidence>
<keyword evidence="7 12" id="KW-0573">Peptidoglycan synthesis</keyword>
<feature type="binding site" evidence="12">
    <location>
        <position position="311"/>
    </location>
    <ligand>
        <name>UDP-N-acetyl-alpha-D-glucosamine</name>
        <dbReference type="ChEBI" id="CHEBI:57705"/>
    </ligand>
</feature>
<dbReference type="NCBIfam" id="TIGR01072">
    <property type="entry name" value="murA"/>
    <property type="match status" value="1"/>
</dbReference>
<dbReference type="InterPro" id="IPR001986">
    <property type="entry name" value="Enolpyruvate_Tfrase_dom"/>
</dbReference>
<keyword evidence="3 12" id="KW-0963">Cytoplasm</keyword>
<evidence type="ECO:0000256" key="4">
    <source>
        <dbReference type="ARBA" id="ARBA00022618"/>
    </source>
</evidence>
<dbReference type="InterPro" id="IPR036968">
    <property type="entry name" value="Enolpyruvate_Tfrase_sf"/>
</dbReference>
<accession>A0A537J612</accession>
<dbReference type="EMBL" id="VBAO01000323">
    <property type="protein sequence ID" value="TMI78998.1"/>
    <property type="molecule type" value="Genomic_DNA"/>
</dbReference>
<dbReference type="GO" id="GO:0008760">
    <property type="term" value="F:UDP-N-acetylglucosamine 1-carboxyvinyltransferase activity"/>
    <property type="evidence" value="ECO:0007669"/>
    <property type="project" value="UniProtKB-UniRule"/>
</dbReference>
<evidence type="ECO:0000256" key="6">
    <source>
        <dbReference type="ARBA" id="ARBA00022960"/>
    </source>
</evidence>
<dbReference type="GO" id="GO:0019277">
    <property type="term" value="P:UDP-N-acetylgalactosamine biosynthetic process"/>
    <property type="evidence" value="ECO:0007669"/>
    <property type="project" value="InterPro"/>
</dbReference>
<feature type="binding site" evidence="12">
    <location>
        <position position="333"/>
    </location>
    <ligand>
        <name>UDP-N-acetyl-alpha-D-glucosamine</name>
        <dbReference type="ChEBI" id="CHEBI:57705"/>
    </ligand>
</feature>
<dbReference type="Pfam" id="PF00275">
    <property type="entry name" value="EPSP_synthase"/>
    <property type="match status" value="1"/>
</dbReference>
<dbReference type="EC" id="2.5.1.7" evidence="12"/>
<feature type="binding site" evidence="12">
    <location>
        <position position="99"/>
    </location>
    <ligand>
        <name>UDP-N-acetyl-alpha-D-glucosamine</name>
        <dbReference type="ChEBI" id="CHEBI:57705"/>
    </ligand>
</feature>
<dbReference type="Gene3D" id="3.65.10.10">
    <property type="entry name" value="Enolpyruvate transferase domain"/>
    <property type="match status" value="2"/>
</dbReference>
<dbReference type="InterPro" id="IPR050068">
    <property type="entry name" value="MurA_subfamily"/>
</dbReference>
<feature type="modified residue" description="2-(S-cysteinyl)pyruvic acid O-phosphothioketal" evidence="12">
    <location>
        <position position="123"/>
    </location>
</feature>
<evidence type="ECO:0000313" key="15">
    <source>
        <dbReference type="Proteomes" id="UP000320048"/>
    </source>
</evidence>
<dbReference type="GO" id="GO:0008360">
    <property type="term" value="P:regulation of cell shape"/>
    <property type="evidence" value="ECO:0007669"/>
    <property type="project" value="UniProtKB-KW"/>
</dbReference>
<protein>
    <recommendedName>
        <fullName evidence="12">UDP-N-acetylglucosamine 1-carboxyvinyltransferase</fullName>
        <ecNumber evidence="12">2.5.1.7</ecNumber>
    </recommendedName>
    <alternativeName>
        <fullName evidence="12">Enoylpyruvate transferase</fullName>
    </alternativeName>
    <alternativeName>
        <fullName evidence="12">UDP-N-acetylglucosamine enolpyruvyl transferase</fullName>
        <shortName evidence="12">EPT</shortName>
    </alternativeName>
</protein>
<dbReference type="HAMAP" id="MF_00111">
    <property type="entry name" value="MurA"/>
    <property type="match status" value="1"/>
</dbReference>
<organism evidence="14 15">
    <name type="scientific">Candidatus Segetimicrobium genomatis</name>
    <dbReference type="NCBI Taxonomy" id="2569760"/>
    <lineage>
        <taxon>Bacteria</taxon>
        <taxon>Bacillati</taxon>
        <taxon>Candidatus Sysuimicrobiota</taxon>
        <taxon>Candidatus Sysuimicrobiia</taxon>
        <taxon>Candidatus Sysuimicrobiales</taxon>
        <taxon>Candidatus Segetimicrobiaceae</taxon>
        <taxon>Candidatus Segetimicrobium</taxon>
    </lineage>
</organism>
<dbReference type="SUPFAM" id="SSF55205">
    <property type="entry name" value="EPT/RTPC-like"/>
    <property type="match status" value="1"/>
</dbReference>